<keyword evidence="1" id="KW-1133">Transmembrane helix</keyword>
<dbReference type="Proteomes" id="UP000266673">
    <property type="component" value="Unassembled WGS sequence"/>
</dbReference>
<evidence type="ECO:0000313" key="2">
    <source>
        <dbReference type="EMBL" id="RIB21826.1"/>
    </source>
</evidence>
<gene>
    <name evidence="2" type="ORF">C2G38_2077231</name>
</gene>
<keyword evidence="3" id="KW-1185">Reference proteome</keyword>
<comment type="caution">
    <text evidence="2">The sequence shown here is derived from an EMBL/GenBank/DDBJ whole genome shotgun (WGS) entry which is preliminary data.</text>
</comment>
<evidence type="ECO:0000256" key="1">
    <source>
        <dbReference type="SAM" id="Phobius"/>
    </source>
</evidence>
<feature type="transmembrane region" description="Helical" evidence="1">
    <location>
        <begin position="24"/>
        <end position="49"/>
    </location>
</feature>
<accession>A0A397VRS6</accession>
<protein>
    <submittedName>
        <fullName evidence="2">Uncharacterized protein</fullName>
    </submittedName>
</protein>
<keyword evidence="1" id="KW-0812">Transmembrane</keyword>
<reference evidence="2 3" key="1">
    <citation type="submission" date="2018-06" db="EMBL/GenBank/DDBJ databases">
        <title>Comparative genomics reveals the genomic features of Rhizophagus irregularis, R. cerebriforme, R. diaphanum and Gigaspora rosea, and their symbiotic lifestyle signature.</title>
        <authorList>
            <person name="Morin E."/>
            <person name="San Clemente H."/>
            <person name="Chen E.C.H."/>
            <person name="De La Providencia I."/>
            <person name="Hainaut M."/>
            <person name="Kuo A."/>
            <person name="Kohler A."/>
            <person name="Murat C."/>
            <person name="Tang N."/>
            <person name="Roy S."/>
            <person name="Loubradou J."/>
            <person name="Henrissat B."/>
            <person name="Grigoriev I.V."/>
            <person name="Corradi N."/>
            <person name="Roux C."/>
            <person name="Martin F.M."/>
        </authorList>
    </citation>
    <scope>NUCLEOTIDE SEQUENCE [LARGE SCALE GENOMIC DNA]</scope>
    <source>
        <strain evidence="2 3">DAOM 194757</strain>
    </source>
</reference>
<organism evidence="2 3">
    <name type="scientific">Gigaspora rosea</name>
    <dbReference type="NCBI Taxonomy" id="44941"/>
    <lineage>
        <taxon>Eukaryota</taxon>
        <taxon>Fungi</taxon>
        <taxon>Fungi incertae sedis</taxon>
        <taxon>Mucoromycota</taxon>
        <taxon>Glomeromycotina</taxon>
        <taxon>Glomeromycetes</taxon>
        <taxon>Diversisporales</taxon>
        <taxon>Gigasporaceae</taxon>
        <taxon>Gigaspora</taxon>
    </lineage>
</organism>
<keyword evidence="1" id="KW-0472">Membrane</keyword>
<evidence type="ECO:0000313" key="3">
    <source>
        <dbReference type="Proteomes" id="UP000266673"/>
    </source>
</evidence>
<dbReference type="EMBL" id="QKWP01000339">
    <property type="protein sequence ID" value="RIB21826.1"/>
    <property type="molecule type" value="Genomic_DNA"/>
</dbReference>
<proteinExistence type="predicted"/>
<name>A0A397VRS6_9GLOM</name>
<sequence length="56" mass="6818">MITYNAHLILMHLMRSLFFGQMKSYRLCCTVIRIIIILYMPFYSMLYVYEAQLFVN</sequence>
<dbReference type="AlphaFoldDB" id="A0A397VRS6"/>